<dbReference type="SUPFAM" id="SSF49899">
    <property type="entry name" value="Concanavalin A-like lectins/glucanases"/>
    <property type="match status" value="1"/>
</dbReference>
<proteinExistence type="inferred from homology"/>
<evidence type="ECO:0000256" key="3">
    <source>
        <dbReference type="SAM" id="Phobius"/>
    </source>
</evidence>
<dbReference type="InterPro" id="IPR012677">
    <property type="entry name" value="Nucleotide-bd_a/b_plait_sf"/>
</dbReference>
<dbReference type="Gene3D" id="2.60.40.4220">
    <property type="match status" value="1"/>
</dbReference>
<dbReference type="EMBL" id="SDRB02001162">
    <property type="protein sequence ID" value="THG21888.1"/>
    <property type="molecule type" value="Genomic_DNA"/>
</dbReference>
<evidence type="ECO:0000313" key="6">
    <source>
        <dbReference type="Proteomes" id="UP000306102"/>
    </source>
</evidence>
<protein>
    <recommendedName>
        <fullName evidence="4">Legume lectin domain-containing protein</fullName>
    </recommendedName>
</protein>
<dbReference type="AlphaFoldDB" id="A0A4S4EXV0"/>
<keyword evidence="3" id="KW-0812">Transmembrane</keyword>
<gene>
    <name evidence="5" type="ORF">TEA_016530</name>
</gene>
<feature type="domain" description="Legume lectin" evidence="4">
    <location>
        <begin position="92"/>
        <end position="266"/>
    </location>
</feature>
<keyword evidence="2" id="KW-0430">Lectin</keyword>
<dbReference type="STRING" id="542762.A0A4S4EXV0"/>
<keyword evidence="3" id="KW-0472">Membrane</keyword>
<comment type="similarity">
    <text evidence="1">Belongs to the leguminous lectin family.</text>
</comment>
<keyword evidence="6" id="KW-1185">Reference proteome</keyword>
<dbReference type="Proteomes" id="UP000306102">
    <property type="component" value="Unassembled WGS sequence"/>
</dbReference>
<evidence type="ECO:0000313" key="5">
    <source>
        <dbReference type="EMBL" id="THG21888.1"/>
    </source>
</evidence>
<reference evidence="5 6" key="1">
    <citation type="journal article" date="2018" name="Proc. Natl. Acad. Sci. U.S.A.">
        <title>Draft genome sequence of Camellia sinensis var. sinensis provides insights into the evolution of the tea genome and tea quality.</title>
        <authorList>
            <person name="Wei C."/>
            <person name="Yang H."/>
            <person name="Wang S."/>
            <person name="Zhao J."/>
            <person name="Liu C."/>
            <person name="Gao L."/>
            <person name="Xia E."/>
            <person name="Lu Y."/>
            <person name="Tai Y."/>
            <person name="She G."/>
            <person name="Sun J."/>
            <person name="Cao H."/>
            <person name="Tong W."/>
            <person name="Gao Q."/>
            <person name="Li Y."/>
            <person name="Deng W."/>
            <person name="Jiang X."/>
            <person name="Wang W."/>
            <person name="Chen Q."/>
            <person name="Zhang S."/>
            <person name="Li H."/>
            <person name="Wu J."/>
            <person name="Wang P."/>
            <person name="Li P."/>
            <person name="Shi C."/>
            <person name="Zheng F."/>
            <person name="Jian J."/>
            <person name="Huang B."/>
            <person name="Shan D."/>
            <person name="Shi M."/>
            <person name="Fang C."/>
            <person name="Yue Y."/>
            <person name="Li F."/>
            <person name="Li D."/>
            <person name="Wei S."/>
            <person name="Han B."/>
            <person name="Jiang C."/>
            <person name="Yin Y."/>
            <person name="Xia T."/>
            <person name="Zhang Z."/>
            <person name="Bennetzen J.L."/>
            <person name="Zhao S."/>
            <person name="Wan X."/>
        </authorList>
    </citation>
    <scope>NUCLEOTIDE SEQUENCE [LARGE SCALE GENOMIC DNA]</scope>
    <source>
        <strain evidence="6">cv. Shuchazao</strain>
        <tissue evidence="5">Leaf</tissue>
    </source>
</reference>
<evidence type="ECO:0000256" key="1">
    <source>
        <dbReference type="ARBA" id="ARBA00007606"/>
    </source>
</evidence>
<accession>A0A4S4EXV0</accession>
<dbReference type="Gene3D" id="3.30.70.330">
    <property type="match status" value="1"/>
</dbReference>
<organism evidence="5 6">
    <name type="scientific">Camellia sinensis var. sinensis</name>
    <name type="common">China tea</name>
    <dbReference type="NCBI Taxonomy" id="542762"/>
    <lineage>
        <taxon>Eukaryota</taxon>
        <taxon>Viridiplantae</taxon>
        <taxon>Streptophyta</taxon>
        <taxon>Embryophyta</taxon>
        <taxon>Tracheophyta</taxon>
        <taxon>Spermatophyta</taxon>
        <taxon>Magnoliopsida</taxon>
        <taxon>eudicotyledons</taxon>
        <taxon>Gunneridae</taxon>
        <taxon>Pentapetalae</taxon>
        <taxon>asterids</taxon>
        <taxon>Ericales</taxon>
        <taxon>Theaceae</taxon>
        <taxon>Camellia</taxon>
    </lineage>
</organism>
<dbReference type="InterPro" id="IPR013320">
    <property type="entry name" value="ConA-like_dom_sf"/>
</dbReference>
<dbReference type="InterPro" id="IPR019825">
    <property type="entry name" value="Lectin_legB_Mn/Ca_BS"/>
</dbReference>
<feature type="transmembrane region" description="Helical" evidence="3">
    <location>
        <begin position="14"/>
        <end position="32"/>
    </location>
</feature>
<dbReference type="PANTHER" id="PTHR32401">
    <property type="entry name" value="CONCANAVALIN A-LIKE LECTIN FAMILY PROTEIN"/>
    <property type="match status" value="1"/>
</dbReference>
<dbReference type="InterPro" id="IPR053761">
    <property type="entry name" value="Leguminous_Lectin_Domain_sf"/>
</dbReference>
<evidence type="ECO:0000256" key="2">
    <source>
        <dbReference type="ARBA" id="ARBA00022734"/>
    </source>
</evidence>
<dbReference type="GO" id="GO:0030246">
    <property type="term" value="F:carbohydrate binding"/>
    <property type="evidence" value="ECO:0007669"/>
    <property type="project" value="UniProtKB-KW"/>
</dbReference>
<evidence type="ECO:0000259" key="4">
    <source>
        <dbReference type="Pfam" id="PF00139"/>
    </source>
</evidence>
<keyword evidence="3" id="KW-1133">Transmembrane helix</keyword>
<dbReference type="PROSITE" id="PS00307">
    <property type="entry name" value="LECTIN_LEGUME_BETA"/>
    <property type="match status" value="1"/>
</dbReference>
<comment type="caution">
    <text evidence="5">The sequence shown here is derived from an EMBL/GenBank/DDBJ whole genome shotgun (WGS) entry which is preliminary data.</text>
</comment>
<dbReference type="InterPro" id="IPR050258">
    <property type="entry name" value="Leguminous_Lectin"/>
</dbReference>
<dbReference type="PANTHER" id="PTHR32401:SF49">
    <property type="entry name" value="OS10G0129200 PROTEIN"/>
    <property type="match status" value="1"/>
</dbReference>
<dbReference type="InterPro" id="IPR001220">
    <property type="entry name" value="Legume_lectin_dom"/>
</dbReference>
<name>A0A4S4EXV0_CAMSN</name>
<dbReference type="Pfam" id="PF00139">
    <property type="entry name" value="Lectin_legB"/>
    <property type="match status" value="1"/>
</dbReference>
<sequence>MLSYTGVILHLSDVLIFSPPIVLIVFSAFGFVHKIATFEKAAGFQTLIQFSDAETAAAARDALDGRSIPRYLLPDHVGSCHLLISYSAHTDLNRDAYISKEGIQVTQDPVMYNVLLLQWLRHVYPTDASLGQFLRDPHRFQYQFLICHIGGNDYGERLAFFLAPNGSNIPLDSIGGGLGLVNEKEMATSTSANRFVTVEFDTYRNNPWEASLPINHVGVCINSRNSIELIYWPSGILYGIPNEAWIIYNSSTQNLSVIFFGFENSSTIRKTIFKLLI</sequence>